<protein>
    <recommendedName>
        <fullName evidence="11">Major facilitator superfamily (MFS) profile domain-containing protein</fullName>
    </recommendedName>
</protein>
<keyword evidence="3 7" id="KW-0813">Transport</keyword>
<name>A0A0U5C676_ASPCI</name>
<keyword evidence="13" id="KW-1185">Reference proteome</keyword>
<dbReference type="Proteomes" id="UP000054771">
    <property type="component" value="Unassembled WGS sequence"/>
</dbReference>
<feature type="domain" description="Major facilitator superfamily (MFS) profile" evidence="11">
    <location>
        <begin position="18"/>
        <end position="464"/>
    </location>
</feature>
<dbReference type="PROSITE" id="PS50850">
    <property type="entry name" value="MFS"/>
    <property type="match status" value="1"/>
</dbReference>
<evidence type="ECO:0000256" key="10">
    <source>
        <dbReference type="SAM" id="SignalP"/>
    </source>
</evidence>
<dbReference type="InterPro" id="IPR005828">
    <property type="entry name" value="MFS_sugar_transport-like"/>
</dbReference>
<feature type="transmembrane region" description="Helical" evidence="9">
    <location>
        <begin position="124"/>
        <end position="143"/>
    </location>
</feature>
<evidence type="ECO:0000256" key="1">
    <source>
        <dbReference type="ARBA" id="ARBA00004141"/>
    </source>
</evidence>
<dbReference type="SUPFAM" id="SSF103473">
    <property type="entry name" value="MFS general substrate transporter"/>
    <property type="match status" value="1"/>
</dbReference>
<organism evidence="12 13">
    <name type="scientific">Aspergillus calidoustus</name>
    <dbReference type="NCBI Taxonomy" id="454130"/>
    <lineage>
        <taxon>Eukaryota</taxon>
        <taxon>Fungi</taxon>
        <taxon>Dikarya</taxon>
        <taxon>Ascomycota</taxon>
        <taxon>Pezizomycotina</taxon>
        <taxon>Eurotiomycetes</taxon>
        <taxon>Eurotiomycetidae</taxon>
        <taxon>Eurotiales</taxon>
        <taxon>Aspergillaceae</taxon>
        <taxon>Aspergillus</taxon>
        <taxon>Aspergillus subgen. Nidulantes</taxon>
    </lineage>
</organism>
<evidence type="ECO:0000256" key="5">
    <source>
        <dbReference type="ARBA" id="ARBA00022989"/>
    </source>
</evidence>
<feature type="signal peptide" evidence="10">
    <location>
        <begin position="1"/>
        <end position="25"/>
    </location>
</feature>
<dbReference type="Pfam" id="PF00083">
    <property type="entry name" value="Sugar_tr"/>
    <property type="match status" value="1"/>
</dbReference>
<evidence type="ECO:0000259" key="11">
    <source>
        <dbReference type="PROSITE" id="PS50850"/>
    </source>
</evidence>
<feature type="transmembrane region" description="Helical" evidence="9">
    <location>
        <begin position="343"/>
        <end position="364"/>
    </location>
</feature>
<feature type="transmembrane region" description="Helical" evidence="9">
    <location>
        <begin position="376"/>
        <end position="402"/>
    </location>
</feature>
<keyword evidence="6 9" id="KW-0472">Membrane</keyword>
<feature type="transmembrane region" description="Helical" evidence="9">
    <location>
        <begin position="196"/>
        <end position="213"/>
    </location>
</feature>
<evidence type="ECO:0000256" key="3">
    <source>
        <dbReference type="ARBA" id="ARBA00022448"/>
    </source>
</evidence>
<evidence type="ECO:0000256" key="9">
    <source>
        <dbReference type="SAM" id="Phobius"/>
    </source>
</evidence>
<dbReference type="AlphaFoldDB" id="A0A0U5C676"/>
<dbReference type="OrthoDB" id="6612291at2759"/>
<feature type="transmembrane region" description="Helical" evidence="9">
    <location>
        <begin position="95"/>
        <end position="112"/>
    </location>
</feature>
<feature type="transmembrane region" description="Helical" evidence="9">
    <location>
        <begin position="155"/>
        <end position="176"/>
    </location>
</feature>
<sequence length="519" mass="57116">MGTQRSAWSMATPMLLFSCFCLLTGDMLFGYDTSSFGGILGNPGFINQFGTYNPKTQKYAIDSLHTSLLSSLAFIGKFLGCFFAGPAIEKFGHRIVFQALSVISVIGVIIEITAADTAPGTGRLAQFIVGRIVVYISVGLVEVDVTTYQTEIVPASFRGLVVVSLQLFLVAGGLLASGVNKAFETRADGVGWKTVTGIQFAFPVLILFCTLFIPHSPRWLLSKDREEDALASLRRLRPKEDALNGNCEAELQEIRDALHEEVHKASWADLVRGSNLRRTLIVIACYFFQQATGQAFVSTYQHRFYQQNGFAEHAYTYPLISSVFGIVAVIMAMYFVDKLGRRYTFFISYIFQALWMYVLAGLGGESDPSSTTRNTIVAAFMLYQVFYNAGGASIPYLIGAEVPNAAVREKTQSLGAAWNVVWAFATNFVIPYMMADIHSGVGWVFGSVSVVALLWTFFFLPETKGRTLEELDAVFAVPYNPFSRADVYYTNNERGDVTSKGVPWGDQGSKTSQPDVTAV</sequence>
<keyword evidence="5 9" id="KW-1133">Transmembrane helix</keyword>
<evidence type="ECO:0000313" key="13">
    <source>
        <dbReference type="Proteomes" id="UP000054771"/>
    </source>
</evidence>
<accession>A0A0U5C676</accession>
<dbReference type="InterPro" id="IPR020846">
    <property type="entry name" value="MFS_dom"/>
</dbReference>
<dbReference type="EMBL" id="CDMC01000004">
    <property type="protein sequence ID" value="CEL03756.1"/>
    <property type="molecule type" value="Genomic_DNA"/>
</dbReference>
<feature type="region of interest" description="Disordered" evidence="8">
    <location>
        <begin position="499"/>
        <end position="519"/>
    </location>
</feature>
<feature type="transmembrane region" description="Helical" evidence="9">
    <location>
        <begin position="279"/>
        <end position="297"/>
    </location>
</feature>
<dbReference type="InterPro" id="IPR050360">
    <property type="entry name" value="MFS_Sugar_Transporters"/>
</dbReference>
<dbReference type="Gene3D" id="1.20.1250.20">
    <property type="entry name" value="MFS general substrate transporter like domains"/>
    <property type="match status" value="1"/>
</dbReference>
<dbReference type="PROSITE" id="PS51257">
    <property type="entry name" value="PROKAR_LIPOPROTEIN"/>
    <property type="match status" value="1"/>
</dbReference>
<feature type="compositionally biased region" description="Polar residues" evidence="8">
    <location>
        <begin position="508"/>
        <end position="519"/>
    </location>
</feature>
<keyword evidence="10" id="KW-0732">Signal</keyword>
<feature type="transmembrane region" description="Helical" evidence="9">
    <location>
        <begin position="440"/>
        <end position="460"/>
    </location>
</feature>
<evidence type="ECO:0000256" key="2">
    <source>
        <dbReference type="ARBA" id="ARBA00010992"/>
    </source>
</evidence>
<gene>
    <name evidence="12" type="ORF">ASPCAL04902</name>
</gene>
<comment type="subcellular location">
    <subcellularLocation>
        <location evidence="1">Membrane</location>
        <topology evidence="1">Multi-pass membrane protein</topology>
    </subcellularLocation>
</comment>
<dbReference type="NCBIfam" id="TIGR00879">
    <property type="entry name" value="SP"/>
    <property type="match status" value="1"/>
</dbReference>
<dbReference type="InterPro" id="IPR036259">
    <property type="entry name" value="MFS_trans_sf"/>
</dbReference>
<feature type="transmembrane region" description="Helical" evidence="9">
    <location>
        <begin position="317"/>
        <end position="336"/>
    </location>
</feature>
<keyword evidence="4 9" id="KW-0812">Transmembrane</keyword>
<feature type="transmembrane region" description="Helical" evidence="9">
    <location>
        <begin position="68"/>
        <end position="88"/>
    </location>
</feature>
<dbReference type="GO" id="GO:0005351">
    <property type="term" value="F:carbohydrate:proton symporter activity"/>
    <property type="evidence" value="ECO:0007669"/>
    <property type="project" value="TreeGrafter"/>
</dbReference>
<evidence type="ECO:0000313" key="12">
    <source>
        <dbReference type="EMBL" id="CEL03756.1"/>
    </source>
</evidence>
<feature type="transmembrane region" description="Helical" evidence="9">
    <location>
        <begin position="414"/>
        <end position="434"/>
    </location>
</feature>
<reference evidence="13" key="1">
    <citation type="journal article" date="2016" name="Genome Announc.">
        <title>Draft genome sequences of fungus Aspergillus calidoustus.</title>
        <authorList>
            <person name="Horn F."/>
            <person name="Linde J."/>
            <person name="Mattern D.J."/>
            <person name="Walther G."/>
            <person name="Guthke R."/>
            <person name="Scherlach K."/>
            <person name="Martin K."/>
            <person name="Brakhage A.A."/>
            <person name="Petzke L."/>
            <person name="Valiante V."/>
        </authorList>
    </citation>
    <scope>NUCLEOTIDE SEQUENCE [LARGE SCALE GENOMIC DNA]</scope>
    <source>
        <strain evidence="13">SF006504</strain>
    </source>
</reference>
<evidence type="ECO:0000256" key="4">
    <source>
        <dbReference type="ARBA" id="ARBA00022692"/>
    </source>
</evidence>
<dbReference type="PANTHER" id="PTHR48022">
    <property type="entry name" value="PLASTIDIC GLUCOSE TRANSPORTER 4"/>
    <property type="match status" value="1"/>
</dbReference>
<dbReference type="InterPro" id="IPR003663">
    <property type="entry name" value="Sugar/inositol_transpt"/>
</dbReference>
<evidence type="ECO:0000256" key="6">
    <source>
        <dbReference type="ARBA" id="ARBA00023136"/>
    </source>
</evidence>
<dbReference type="PROSITE" id="PS00216">
    <property type="entry name" value="SUGAR_TRANSPORT_1"/>
    <property type="match status" value="1"/>
</dbReference>
<dbReference type="GO" id="GO:0016020">
    <property type="term" value="C:membrane"/>
    <property type="evidence" value="ECO:0007669"/>
    <property type="project" value="UniProtKB-SubCell"/>
</dbReference>
<dbReference type="FunFam" id="1.20.1250.20:FF:000078">
    <property type="entry name" value="MFS maltose transporter, putative"/>
    <property type="match status" value="1"/>
</dbReference>
<evidence type="ECO:0000256" key="7">
    <source>
        <dbReference type="RuleBase" id="RU003346"/>
    </source>
</evidence>
<comment type="similarity">
    <text evidence="2 7">Belongs to the major facilitator superfamily. Sugar transporter (TC 2.A.1.1) family.</text>
</comment>
<dbReference type="PANTHER" id="PTHR48022:SF57">
    <property type="entry name" value="MALTOSE TRANSPORTER, PUTATIVE (AFU_ORTHOLOGUE AFUA_4G00150)-RELATED"/>
    <property type="match status" value="1"/>
</dbReference>
<evidence type="ECO:0000256" key="8">
    <source>
        <dbReference type="SAM" id="MobiDB-lite"/>
    </source>
</evidence>
<dbReference type="OMA" id="THESKGW"/>
<proteinExistence type="inferred from homology"/>
<dbReference type="InterPro" id="IPR005829">
    <property type="entry name" value="Sugar_transporter_CS"/>
</dbReference>
<feature type="chain" id="PRO_5006855607" description="Major facilitator superfamily (MFS) profile domain-containing protein" evidence="10">
    <location>
        <begin position="26"/>
        <end position="519"/>
    </location>
</feature>